<proteinExistence type="predicted"/>
<protein>
    <submittedName>
        <fullName evidence="1">Uncharacterized protein</fullName>
    </submittedName>
</protein>
<reference evidence="1" key="1">
    <citation type="submission" date="2022-12" db="EMBL/GenBank/DDBJ databases">
        <authorList>
            <person name="Petersen C."/>
        </authorList>
    </citation>
    <scope>NUCLEOTIDE SEQUENCE</scope>
    <source>
        <strain evidence="1">IBT 30728</strain>
    </source>
</reference>
<dbReference type="AlphaFoldDB" id="A0A9X0BNI0"/>
<evidence type="ECO:0000313" key="1">
    <source>
        <dbReference type="EMBL" id="KAJ5475227.1"/>
    </source>
</evidence>
<dbReference type="GeneID" id="81628143"/>
<dbReference type="EMBL" id="JAPWDQ010000012">
    <property type="protein sequence ID" value="KAJ5475227.1"/>
    <property type="molecule type" value="Genomic_DNA"/>
</dbReference>
<gene>
    <name evidence="1" type="ORF">N7539_008293</name>
</gene>
<reference evidence="1" key="2">
    <citation type="journal article" date="2023" name="IMA Fungus">
        <title>Comparative genomic study of the Penicillium genus elucidates a diverse pangenome and 15 lateral gene transfer events.</title>
        <authorList>
            <person name="Petersen C."/>
            <person name="Sorensen T."/>
            <person name="Nielsen M.R."/>
            <person name="Sondergaard T.E."/>
            <person name="Sorensen J.L."/>
            <person name="Fitzpatrick D.A."/>
            <person name="Frisvad J.C."/>
            <person name="Nielsen K.L."/>
        </authorList>
    </citation>
    <scope>NUCLEOTIDE SEQUENCE</scope>
    <source>
        <strain evidence="1">IBT 30728</strain>
    </source>
</reference>
<dbReference type="Proteomes" id="UP001148312">
    <property type="component" value="Unassembled WGS sequence"/>
</dbReference>
<sequence length="68" mass="7505">MVAQIVVQQLSRQLSKRFLPAIKEDTLAVITQADALIVAESQLGVMQKMDPIIRSPPEFYAAGADHVR</sequence>
<comment type="caution">
    <text evidence="1">The sequence shown here is derived from an EMBL/GenBank/DDBJ whole genome shotgun (WGS) entry which is preliminary data.</text>
</comment>
<organism evidence="1 2">
    <name type="scientific">Penicillium diatomitis</name>
    <dbReference type="NCBI Taxonomy" id="2819901"/>
    <lineage>
        <taxon>Eukaryota</taxon>
        <taxon>Fungi</taxon>
        <taxon>Dikarya</taxon>
        <taxon>Ascomycota</taxon>
        <taxon>Pezizomycotina</taxon>
        <taxon>Eurotiomycetes</taxon>
        <taxon>Eurotiomycetidae</taxon>
        <taxon>Eurotiales</taxon>
        <taxon>Aspergillaceae</taxon>
        <taxon>Penicillium</taxon>
    </lineage>
</organism>
<evidence type="ECO:0000313" key="2">
    <source>
        <dbReference type="Proteomes" id="UP001148312"/>
    </source>
</evidence>
<keyword evidence="2" id="KW-1185">Reference proteome</keyword>
<dbReference type="RefSeq" id="XP_056786985.1">
    <property type="nucleotide sequence ID" value="XM_056937893.1"/>
</dbReference>
<accession>A0A9X0BNI0</accession>
<name>A0A9X0BNI0_9EURO</name>